<dbReference type="PANTHER" id="PTHR38011:SF7">
    <property type="entry name" value="2,5-DIAMINO-6-RIBOSYLAMINO-4(3H)-PYRIMIDINONE 5'-PHOSPHATE REDUCTASE"/>
    <property type="match status" value="1"/>
</dbReference>
<reference evidence="5 6" key="1">
    <citation type="submission" date="2013-08" db="EMBL/GenBank/DDBJ databases">
        <title>Genome sequencing of Cellulomonas carbonis T26.</title>
        <authorList>
            <person name="Chen F."/>
            <person name="Li Y."/>
            <person name="Wang G."/>
        </authorList>
    </citation>
    <scope>NUCLEOTIDE SEQUENCE [LARGE SCALE GENOMIC DNA]</scope>
    <source>
        <strain evidence="5 6">T26</strain>
    </source>
</reference>
<gene>
    <name evidence="5" type="ORF">N868_09785</name>
</gene>
<dbReference type="GO" id="GO:0008703">
    <property type="term" value="F:5-amino-6-(5-phosphoribosylamino)uracil reductase activity"/>
    <property type="evidence" value="ECO:0007669"/>
    <property type="project" value="InterPro"/>
</dbReference>
<dbReference type="Pfam" id="PF01872">
    <property type="entry name" value="RibD_C"/>
    <property type="match status" value="1"/>
</dbReference>
<proteinExistence type="predicted"/>
<evidence type="ECO:0000259" key="4">
    <source>
        <dbReference type="Pfam" id="PF01872"/>
    </source>
</evidence>
<comment type="pathway">
    <text evidence="1">Cofactor biosynthesis; riboflavin biosynthesis.</text>
</comment>
<accession>A0A0A0BXW1</accession>
<dbReference type="SUPFAM" id="SSF53597">
    <property type="entry name" value="Dihydrofolate reductase-like"/>
    <property type="match status" value="1"/>
</dbReference>
<dbReference type="InterPro" id="IPR002734">
    <property type="entry name" value="RibDG_C"/>
</dbReference>
<keyword evidence="2" id="KW-0521">NADP</keyword>
<dbReference type="Proteomes" id="UP000029839">
    <property type="component" value="Unassembled WGS sequence"/>
</dbReference>
<dbReference type="InterPro" id="IPR050765">
    <property type="entry name" value="Riboflavin_Biosynth_HTPR"/>
</dbReference>
<dbReference type="Gene3D" id="3.40.430.10">
    <property type="entry name" value="Dihydrofolate Reductase, subunit A"/>
    <property type="match status" value="1"/>
</dbReference>
<sequence length="253" mass="26350">MDASPALDVLLPADRAGRIEPDDAEAALRALYAYPDEPWVRANMVTTLDGAAAGPDGRTGSINGPPDHRVFQVLRALSDVVLVGAGTVRAEGYRAPRTPPALRAARDEAGQGPDPELAVVTGRGDLPAALLDDRPTPWVFTTSDAPFLGHLRAHLPVDRLHVADGPLDVGRVVRTLVDAGRRRVLTEGGPQLLGALLAEGLVDELCLTQSPVVTGGGPPLVAAGGTPRLAHAAPAHLLHADGFLVGRWVLARG</sequence>
<comment type="caution">
    <text evidence="5">The sequence shown here is derived from an EMBL/GenBank/DDBJ whole genome shotgun (WGS) entry which is preliminary data.</text>
</comment>
<protein>
    <submittedName>
        <fullName evidence="5">Deaminase/reductase</fullName>
    </submittedName>
</protein>
<dbReference type="PANTHER" id="PTHR38011">
    <property type="entry name" value="DIHYDROFOLATE REDUCTASE FAMILY PROTEIN (AFU_ORTHOLOGUE AFUA_8G06820)"/>
    <property type="match status" value="1"/>
</dbReference>
<reference evidence="5 6" key="2">
    <citation type="journal article" date="2015" name="Stand. Genomic Sci.">
        <title>Draft genome sequence of Cellulomonas carbonis T26(T) and comparative analysis of six Cellulomonas genomes.</title>
        <authorList>
            <person name="Zhuang W."/>
            <person name="Zhang S."/>
            <person name="Xia X."/>
            <person name="Wang G."/>
        </authorList>
    </citation>
    <scope>NUCLEOTIDE SEQUENCE [LARGE SCALE GENOMIC DNA]</scope>
    <source>
        <strain evidence="5 6">T26</strain>
    </source>
</reference>
<keyword evidence="3" id="KW-0560">Oxidoreductase</keyword>
<name>A0A0A0BXW1_9CELL</name>
<evidence type="ECO:0000256" key="2">
    <source>
        <dbReference type="ARBA" id="ARBA00022857"/>
    </source>
</evidence>
<dbReference type="AlphaFoldDB" id="A0A0A0BXW1"/>
<dbReference type="GO" id="GO:0009231">
    <property type="term" value="P:riboflavin biosynthetic process"/>
    <property type="evidence" value="ECO:0007669"/>
    <property type="project" value="InterPro"/>
</dbReference>
<dbReference type="RefSeq" id="WP_043602380.1">
    <property type="nucleotide sequence ID" value="NZ_AXCY01000003.1"/>
</dbReference>
<feature type="domain" description="Bacterial bifunctional deaminase-reductase C-terminal" evidence="4">
    <location>
        <begin position="38"/>
        <end position="227"/>
    </location>
</feature>
<dbReference type="EMBL" id="AXCY01000003">
    <property type="protein sequence ID" value="KGM12547.1"/>
    <property type="molecule type" value="Genomic_DNA"/>
</dbReference>
<evidence type="ECO:0000313" key="5">
    <source>
        <dbReference type="EMBL" id="KGM12547.1"/>
    </source>
</evidence>
<evidence type="ECO:0000256" key="1">
    <source>
        <dbReference type="ARBA" id="ARBA00005104"/>
    </source>
</evidence>
<dbReference type="InterPro" id="IPR024072">
    <property type="entry name" value="DHFR-like_dom_sf"/>
</dbReference>
<evidence type="ECO:0000256" key="3">
    <source>
        <dbReference type="ARBA" id="ARBA00023002"/>
    </source>
</evidence>
<organism evidence="5 6">
    <name type="scientific">Cellulomonas carbonis T26</name>
    <dbReference type="NCBI Taxonomy" id="947969"/>
    <lineage>
        <taxon>Bacteria</taxon>
        <taxon>Bacillati</taxon>
        <taxon>Actinomycetota</taxon>
        <taxon>Actinomycetes</taxon>
        <taxon>Micrococcales</taxon>
        <taxon>Cellulomonadaceae</taxon>
        <taxon>Cellulomonas</taxon>
    </lineage>
</organism>
<evidence type="ECO:0000313" key="6">
    <source>
        <dbReference type="Proteomes" id="UP000029839"/>
    </source>
</evidence>
<keyword evidence="6" id="KW-1185">Reference proteome</keyword>
<dbReference type="OrthoDB" id="5243299at2"/>